<reference evidence="1" key="1">
    <citation type="journal article" date="2021" name="Nat. Commun.">
        <title>Genomic analyses provide insights into spinach domestication and the genetic basis of agronomic traits.</title>
        <authorList>
            <person name="Cai X."/>
            <person name="Sun X."/>
            <person name="Xu C."/>
            <person name="Sun H."/>
            <person name="Wang X."/>
            <person name="Ge C."/>
            <person name="Zhang Z."/>
            <person name="Wang Q."/>
            <person name="Fei Z."/>
            <person name="Jiao C."/>
            <person name="Wang Q."/>
        </authorList>
    </citation>
    <scope>NUCLEOTIDE SEQUENCE [LARGE SCALE GENOMIC DNA]</scope>
    <source>
        <strain evidence="1">cv. Varoflay</strain>
    </source>
</reference>
<sequence>MASGHGEAEAATFVQEAASTPPTVVAHPLPPRLGLNDKRLMVQYLQQQCILGDLDYGEITRAAKIFCVSRQTVSKYWNMAEVDVADCQVINLQPQYANCGRKPVALDVEKMLTVPIKDRTTQRLLGKALDVAGSTINRHIPKGNIKPHTSPLRPGISDGNVRQRLLYCLHMIVSSTIYTNPTFKSFYDYVHIHEKWFYLKKANLKVYFAPGEKHPYRTAQSKHHIPKGMFLAGVARPIFNTNGVCTFDGKLGIFPFTYTEPAKRSSKNGARGTPITYAIQGVNKDVFREKLMTKTLPAIREKWPADSAKTIIIQADNAKPHIGAGDPQFLQEANIDGFTFIWQPQSPQSPDLNILDLGFLRSIQYLYEKKMPKDLDEMITDVEEAFNELHPKVLSNVWYSYQYVMQEIIKVKGGGNYVLPHVK</sequence>
<proteinExistence type="predicted"/>
<accession>A0A9R0I2P4</accession>
<dbReference type="GeneID" id="110781803"/>
<dbReference type="PANTHER" id="PTHR47169">
    <property type="entry name" value="OS01G0541250 PROTEIN"/>
    <property type="match status" value="1"/>
</dbReference>
<dbReference type="KEGG" id="soe:110781803"/>
<evidence type="ECO:0008006" key="3">
    <source>
        <dbReference type="Google" id="ProtNLM"/>
    </source>
</evidence>
<protein>
    <recommendedName>
        <fullName evidence="3">Tc1-like transposase DDE domain-containing protein</fullName>
    </recommendedName>
</protein>
<reference evidence="2" key="2">
    <citation type="submission" date="2025-08" db="UniProtKB">
        <authorList>
            <consortium name="RefSeq"/>
        </authorList>
    </citation>
    <scope>IDENTIFICATION</scope>
    <source>
        <tissue evidence="2">Leaf</tissue>
    </source>
</reference>
<name>A0A9R0I2P4_SPIOL</name>
<gene>
    <name evidence="2" type="primary">LOC110781803</name>
</gene>
<evidence type="ECO:0000313" key="1">
    <source>
        <dbReference type="Proteomes" id="UP000813463"/>
    </source>
</evidence>
<dbReference type="Proteomes" id="UP000813463">
    <property type="component" value="Chromosome 4"/>
</dbReference>
<keyword evidence="1" id="KW-1185">Reference proteome</keyword>
<dbReference type="GO" id="GO:0003676">
    <property type="term" value="F:nucleic acid binding"/>
    <property type="evidence" value="ECO:0007669"/>
    <property type="project" value="InterPro"/>
</dbReference>
<dbReference type="AlphaFoldDB" id="A0A9R0I2P4"/>
<organism evidence="1 2">
    <name type="scientific">Spinacia oleracea</name>
    <name type="common">Spinach</name>
    <dbReference type="NCBI Taxonomy" id="3562"/>
    <lineage>
        <taxon>Eukaryota</taxon>
        <taxon>Viridiplantae</taxon>
        <taxon>Streptophyta</taxon>
        <taxon>Embryophyta</taxon>
        <taxon>Tracheophyta</taxon>
        <taxon>Spermatophyta</taxon>
        <taxon>Magnoliopsida</taxon>
        <taxon>eudicotyledons</taxon>
        <taxon>Gunneridae</taxon>
        <taxon>Pentapetalae</taxon>
        <taxon>Caryophyllales</taxon>
        <taxon>Chenopodiaceae</taxon>
        <taxon>Chenopodioideae</taxon>
        <taxon>Anserineae</taxon>
        <taxon>Spinacia</taxon>
    </lineage>
</organism>
<dbReference type="Gene3D" id="3.30.420.10">
    <property type="entry name" value="Ribonuclease H-like superfamily/Ribonuclease H"/>
    <property type="match status" value="1"/>
</dbReference>
<dbReference type="PANTHER" id="PTHR47169:SF3">
    <property type="match status" value="1"/>
</dbReference>
<dbReference type="RefSeq" id="XP_021841546.2">
    <property type="nucleotide sequence ID" value="XM_021985854.2"/>
</dbReference>
<evidence type="ECO:0000313" key="2">
    <source>
        <dbReference type="RefSeq" id="XP_021841546.2"/>
    </source>
</evidence>
<dbReference type="InterPro" id="IPR036397">
    <property type="entry name" value="RNaseH_sf"/>
</dbReference>